<comment type="caution">
    <text evidence="2">The sequence shown here is derived from an EMBL/GenBank/DDBJ whole genome shotgun (WGS) entry which is preliminary data.</text>
</comment>
<feature type="region of interest" description="Disordered" evidence="1">
    <location>
        <begin position="123"/>
        <end position="149"/>
    </location>
</feature>
<dbReference type="OrthoDB" id="3853386at2"/>
<dbReference type="RefSeq" id="WP_153456120.1">
    <property type="nucleotide sequence ID" value="NZ_WEGJ01000031.1"/>
</dbReference>
<dbReference type="InterPro" id="IPR035183">
    <property type="entry name" value="DUF5304"/>
</dbReference>
<evidence type="ECO:0000256" key="1">
    <source>
        <dbReference type="SAM" id="MobiDB-lite"/>
    </source>
</evidence>
<keyword evidence="3" id="KW-1185">Reference proteome</keyword>
<name>A0A7K0CP88_9ACTN</name>
<organism evidence="2 3">
    <name type="scientific">Streptomyces smaragdinus</name>
    <dbReference type="NCBI Taxonomy" id="2585196"/>
    <lineage>
        <taxon>Bacteria</taxon>
        <taxon>Bacillati</taxon>
        <taxon>Actinomycetota</taxon>
        <taxon>Actinomycetes</taxon>
        <taxon>Kitasatosporales</taxon>
        <taxon>Streptomycetaceae</taxon>
        <taxon>Streptomyces</taxon>
    </lineage>
</organism>
<dbReference type="Pfam" id="PF17230">
    <property type="entry name" value="DUF5304"/>
    <property type="match status" value="1"/>
</dbReference>
<reference evidence="2 3" key="1">
    <citation type="submission" date="2019-10" db="EMBL/GenBank/DDBJ databases">
        <title>Streptomyces smaragdinus sp. nov. and Streptomyces fabii sp. nov., isolated from the gut of fungus growing-termite Macrotermes natalensis.</title>
        <authorList>
            <person name="Schwitalla J."/>
            <person name="Benndorf R."/>
            <person name="Martin K."/>
            <person name="De Beer W."/>
            <person name="Kaster A.-K."/>
            <person name="Vollmers J."/>
            <person name="Poulsen M."/>
            <person name="Beemelmanns C."/>
        </authorList>
    </citation>
    <scope>NUCLEOTIDE SEQUENCE [LARGE SCALE GENOMIC DNA]</scope>
    <source>
        <strain evidence="2 3">RB5</strain>
    </source>
</reference>
<dbReference type="AlphaFoldDB" id="A0A7K0CP88"/>
<sequence length="149" mass="15696">MTEHTDSDAWAKACAEDLAAEQARRRAQYGTGQGTAGEELRRLFDTVADKLTTALGGPAAKVAGAAAAGAATSAAQEMARQFLATAKAASEAVVERNPELFDHLTAARDELIAAYRAAVERDEARWTKDGPDGGPEHIDLDRDTDGNPT</sequence>
<proteinExistence type="predicted"/>
<gene>
    <name evidence="2" type="ORF">SRB5_54770</name>
</gene>
<dbReference type="EMBL" id="WEGJ01000031">
    <property type="protein sequence ID" value="MQY15298.1"/>
    <property type="molecule type" value="Genomic_DNA"/>
</dbReference>
<evidence type="ECO:0000313" key="3">
    <source>
        <dbReference type="Proteomes" id="UP000466345"/>
    </source>
</evidence>
<protein>
    <submittedName>
        <fullName evidence="2">Uncharacterized protein</fullName>
    </submittedName>
</protein>
<dbReference type="Proteomes" id="UP000466345">
    <property type="component" value="Unassembled WGS sequence"/>
</dbReference>
<accession>A0A7K0CP88</accession>
<evidence type="ECO:0000313" key="2">
    <source>
        <dbReference type="EMBL" id="MQY15298.1"/>
    </source>
</evidence>